<name>A0A1I2HB87_9BACT</name>
<sequence length="110" mass="12398">MSAGIIFLLILALLLVIFTLQNPTTVDLHVFFWNIHEVSLVLALIICLILGVVLALLLSYPKIWKLKGQLKETQKRLTKLEEQNSEALENPHAEGVEITDGQDDPSFFKD</sequence>
<organism evidence="8 9">
    <name type="scientific">Sunxiuqinia elliptica</name>
    <dbReference type="NCBI Taxonomy" id="655355"/>
    <lineage>
        <taxon>Bacteria</taxon>
        <taxon>Pseudomonadati</taxon>
        <taxon>Bacteroidota</taxon>
        <taxon>Bacteroidia</taxon>
        <taxon>Marinilabiliales</taxon>
        <taxon>Prolixibacteraceae</taxon>
        <taxon>Sunxiuqinia</taxon>
    </lineage>
</organism>
<dbReference type="Proteomes" id="UP000198964">
    <property type="component" value="Unassembled WGS sequence"/>
</dbReference>
<evidence type="ECO:0000313" key="8">
    <source>
        <dbReference type="EMBL" id="SFF27444.1"/>
    </source>
</evidence>
<keyword evidence="4 6" id="KW-0472">Membrane</keyword>
<dbReference type="PANTHER" id="PTHR41335:SF1">
    <property type="entry name" value="MEMBRANE PROTEIN"/>
    <property type="match status" value="1"/>
</dbReference>
<dbReference type="STRING" id="655355.SAMN05216283_10417"/>
<keyword evidence="3 6" id="KW-1133">Transmembrane helix</keyword>
<dbReference type="InterPro" id="IPR010445">
    <property type="entry name" value="LapA_dom"/>
</dbReference>
<accession>A0A1I2HB87</accession>
<gene>
    <name evidence="8" type="ORF">SAMN05216283_10417</name>
</gene>
<protein>
    <submittedName>
        <fullName evidence="8">Uncharacterized integral membrane protein</fullName>
    </submittedName>
</protein>
<dbReference type="RefSeq" id="WP_093919709.1">
    <property type="nucleotide sequence ID" value="NZ_FONW01000004.1"/>
</dbReference>
<evidence type="ECO:0000259" key="7">
    <source>
        <dbReference type="Pfam" id="PF06305"/>
    </source>
</evidence>
<dbReference type="AlphaFoldDB" id="A0A1I2HB87"/>
<dbReference type="Pfam" id="PF06305">
    <property type="entry name" value="LapA_dom"/>
    <property type="match status" value="1"/>
</dbReference>
<feature type="region of interest" description="Disordered" evidence="5">
    <location>
        <begin position="81"/>
        <end position="110"/>
    </location>
</feature>
<dbReference type="EMBL" id="FONW01000004">
    <property type="protein sequence ID" value="SFF27444.1"/>
    <property type="molecule type" value="Genomic_DNA"/>
</dbReference>
<feature type="transmembrane region" description="Helical" evidence="6">
    <location>
        <begin position="38"/>
        <end position="60"/>
    </location>
</feature>
<evidence type="ECO:0000313" key="9">
    <source>
        <dbReference type="Proteomes" id="UP000198964"/>
    </source>
</evidence>
<evidence type="ECO:0000256" key="2">
    <source>
        <dbReference type="ARBA" id="ARBA00022692"/>
    </source>
</evidence>
<keyword evidence="2 6" id="KW-0812">Transmembrane</keyword>
<evidence type="ECO:0000256" key="4">
    <source>
        <dbReference type="ARBA" id="ARBA00023136"/>
    </source>
</evidence>
<keyword evidence="1" id="KW-1003">Cell membrane</keyword>
<evidence type="ECO:0000256" key="1">
    <source>
        <dbReference type="ARBA" id="ARBA00022475"/>
    </source>
</evidence>
<evidence type="ECO:0000256" key="5">
    <source>
        <dbReference type="SAM" id="MobiDB-lite"/>
    </source>
</evidence>
<reference evidence="8 9" key="1">
    <citation type="submission" date="2016-10" db="EMBL/GenBank/DDBJ databases">
        <authorList>
            <person name="de Groot N.N."/>
        </authorList>
    </citation>
    <scope>NUCLEOTIDE SEQUENCE [LARGE SCALE GENOMIC DNA]</scope>
    <source>
        <strain evidence="8 9">CGMCC 1.9156</strain>
    </source>
</reference>
<keyword evidence="9" id="KW-1185">Reference proteome</keyword>
<evidence type="ECO:0000256" key="6">
    <source>
        <dbReference type="SAM" id="Phobius"/>
    </source>
</evidence>
<dbReference type="PANTHER" id="PTHR41335">
    <property type="entry name" value="MEMBRANE PROTEIN-RELATED"/>
    <property type="match status" value="1"/>
</dbReference>
<evidence type="ECO:0000256" key="3">
    <source>
        <dbReference type="ARBA" id="ARBA00022989"/>
    </source>
</evidence>
<proteinExistence type="predicted"/>
<dbReference type="GO" id="GO:0005886">
    <property type="term" value="C:plasma membrane"/>
    <property type="evidence" value="ECO:0007669"/>
    <property type="project" value="InterPro"/>
</dbReference>
<feature type="domain" description="Lipopolysaccharide assembly protein A" evidence="7">
    <location>
        <begin position="21"/>
        <end position="84"/>
    </location>
</feature>